<gene>
    <name evidence="1" type="ORF">BofuT4_uP048350.1</name>
</gene>
<dbReference type="InParanoid" id="G2XZD0"/>
<protein>
    <submittedName>
        <fullName evidence="1">Uncharacterized protein</fullName>
    </submittedName>
</protein>
<name>G2XZD0_BOTF4</name>
<proteinExistence type="predicted"/>
<accession>G2XZD0</accession>
<dbReference type="Proteomes" id="UP000008177">
    <property type="component" value="Unplaced contigs"/>
</dbReference>
<evidence type="ECO:0000313" key="2">
    <source>
        <dbReference type="Proteomes" id="UP000008177"/>
    </source>
</evidence>
<dbReference type="AlphaFoldDB" id="G2XZD0"/>
<dbReference type="EMBL" id="FQ790278">
    <property type="protein sequence ID" value="CCD45817.1"/>
    <property type="molecule type" value="Genomic_DNA"/>
</dbReference>
<evidence type="ECO:0000313" key="1">
    <source>
        <dbReference type="EMBL" id="CCD45817.1"/>
    </source>
</evidence>
<reference evidence="2" key="1">
    <citation type="journal article" date="2011" name="PLoS Genet.">
        <title>Genomic analysis of the necrotrophic fungal pathogens Sclerotinia sclerotiorum and Botrytis cinerea.</title>
        <authorList>
            <person name="Amselem J."/>
            <person name="Cuomo C.A."/>
            <person name="van Kan J.A."/>
            <person name="Viaud M."/>
            <person name="Benito E.P."/>
            <person name="Couloux A."/>
            <person name="Coutinho P.M."/>
            <person name="de Vries R.P."/>
            <person name="Dyer P.S."/>
            <person name="Fillinger S."/>
            <person name="Fournier E."/>
            <person name="Gout L."/>
            <person name="Hahn M."/>
            <person name="Kohn L."/>
            <person name="Lapalu N."/>
            <person name="Plummer K.M."/>
            <person name="Pradier J.M."/>
            <person name="Quevillon E."/>
            <person name="Sharon A."/>
            <person name="Simon A."/>
            <person name="ten Have A."/>
            <person name="Tudzynski B."/>
            <person name="Tudzynski P."/>
            <person name="Wincker P."/>
            <person name="Andrew M."/>
            <person name="Anthouard V."/>
            <person name="Beever R.E."/>
            <person name="Beffa R."/>
            <person name="Benoit I."/>
            <person name="Bouzid O."/>
            <person name="Brault B."/>
            <person name="Chen Z."/>
            <person name="Choquer M."/>
            <person name="Collemare J."/>
            <person name="Cotton P."/>
            <person name="Danchin E.G."/>
            <person name="Da Silva C."/>
            <person name="Gautier A."/>
            <person name="Giraud C."/>
            <person name="Giraud T."/>
            <person name="Gonzalez C."/>
            <person name="Grossetete S."/>
            <person name="Guldener U."/>
            <person name="Henrissat B."/>
            <person name="Howlett B.J."/>
            <person name="Kodira C."/>
            <person name="Kretschmer M."/>
            <person name="Lappartient A."/>
            <person name="Leroch M."/>
            <person name="Levis C."/>
            <person name="Mauceli E."/>
            <person name="Neuveglise C."/>
            <person name="Oeser B."/>
            <person name="Pearson M."/>
            <person name="Poulain J."/>
            <person name="Poussereau N."/>
            <person name="Quesneville H."/>
            <person name="Rascle C."/>
            <person name="Schumacher J."/>
            <person name="Segurens B."/>
            <person name="Sexton A."/>
            <person name="Silva E."/>
            <person name="Sirven C."/>
            <person name="Soanes D.M."/>
            <person name="Talbot N.J."/>
            <person name="Templeton M."/>
            <person name="Yandava C."/>
            <person name="Yarden O."/>
            <person name="Zeng Q."/>
            <person name="Rollins J.A."/>
            <person name="Lebrun M.H."/>
            <person name="Dickman M."/>
        </authorList>
    </citation>
    <scope>NUCLEOTIDE SEQUENCE [LARGE SCALE GENOMIC DNA]</scope>
    <source>
        <strain evidence="2">T4</strain>
    </source>
</reference>
<dbReference type="HOGENOM" id="CLU_2996269_0_0_1"/>
<sequence length="57" mass="6091">MALFGSVPVLSSKVGDSQGTTSTTIYALVDIDVFIHTFNLLISRSSCVVSLHKCAFL</sequence>
<organism evidence="1 2">
    <name type="scientific">Botryotinia fuckeliana (strain T4)</name>
    <name type="common">Noble rot fungus</name>
    <name type="synonym">Botrytis cinerea</name>
    <dbReference type="NCBI Taxonomy" id="999810"/>
    <lineage>
        <taxon>Eukaryota</taxon>
        <taxon>Fungi</taxon>
        <taxon>Dikarya</taxon>
        <taxon>Ascomycota</taxon>
        <taxon>Pezizomycotina</taxon>
        <taxon>Leotiomycetes</taxon>
        <taxon>Helotiales</taxon>
        <taxon>Sclerotiniaceae</taxon>
        <taxon>Botrytis</taxon>
    </lineage>
</organism>